<evidence type="ECO:0000256" key="2">
    <source>
        <dbReference type="ARBA" id="ARBA00022448"/>
    </source>
</evidence>
<keyword evidence="4 7" id="KW-0812">Transmembrane</keyword>
<dbReference type="CDD" id="cd06261">
    <property type="entry name" value="TM_PBP2"/>
    <property type="match status" value="1"/>
</dbReference>
<feature type="transmembrane region" description="Helical" evidence="7">
    <location>
        <begin position="141"/>
        <end position="168"/>
    </location>
</feature>
<feature type="transmembrane region" description="Helical" evidence="7">
    <location>
        <begin position="174"/>
        <end position="196"/>
    </location>
</feature>
<keyword evidence="5 7" id="KW-1133">Transmembrane helix</keyword>
<feature type="transmembrane region" description="Helical" evidence="7">
    <location>
        <begin position="108"/>
        <end position="129"/>
    </location>
</feature>
<keyword evidence="11" id="KW-1185">Reference proteome</keyword>
<dbReference type="EMBL" id="BONW01000042">
    <property type="protein sequence ID" value="GIG92164.1"/>
    <property type="molecule type" value="Genomic_DNA"/>
</dbReference>
<dbReference type="PANTHER" id="PTHR43744">
    <property type="entry name" value="ABC TRANSPORTER PERMEASE PROTEIN MG189-RELATED-RELATED"/>
    <property type="match status" value="1"/>
</dbReference>
<evidence type="ECO:0000313" key="11">
    <source>
        <dbReference type="Proteomes" id="UP000646749"/>
    </source>
</evidence>
<name>A0ABQ4EBZ3_9ACTN</name>
<keyword evidence="2 7" id="KW-0813">Transport</keyword>
<keyword evidence="3" id="KW-1003">Cell membrane</keyword>
<evidence type="ECO:0000256" key="5">
    <source>
        <dbReference type="ARBA" id="ARBA00022989"/>
    </source>
</evidence>
<evidence type="ECO:0000313" key="10">
    <source>
        <dbReference type="EMBL" id="GIG92164.1"/>
    </source>
</evidence>
<evidence type="ECO:0000256" key="7">
    <source>
        <dbReference type="RuleBase" id="RU363032"/>
    </source>
</evidence>
<evidence type="ECO:0000256" key="1">
    <source>
        <dbReference type="ARBA" id="ARBA00004651"/>
    </source>
</evidence>
<dbReference type="Gene3D" id="1.10.3720.10">
    <property type="entry name" value="MetI-like"/>
    <property type="match status" value="1"/>
</dbReference>
<feature type="domain" description="ABC transmembrane type-1" evidence="9">
    <location>
        <begin position="104"/>
        <end position="296"/>
    </location>
</feature>
<reference evidence="10 11" key="1">
    <citation type="submission" date="2021-01" db="EMBL/GenBank/DDBJ databases">
        <title>Whole genome shotgun sequence of Plantactinospora endophytica NBRC 110450.</title>
        <authorList>
            <person name="Komaki H."/>
            <person name="Tamura T."/>
        </authorList>
    </citation>
    <scope>NUCLEOTIDE SEQUENCE [LARGE SCALE GENOMIC DNA]</scope>
    <source>
        <strain evidence="10 11">NBRC 110450</strain>
    </source>
</reference>
<dbReference type="Proteomes" id="UP000646749">
    <property type="component" value="Unassembled WGS sequence"/>
</dbReference>
<evidence type="ECO:0000256" key="4">
    <source>
        <dbReference type="ARBA" id="ARBA00022692"/>
    </source>
</evidence>
<evidence type="ECO:0000256" key="6">
    <source>
        <dbReference type="ARBA" id="ARBA00023136"/>
    </source>
</evidence>
<feature type="compositionally biased region" description="Low complexity" evidence="8">
    <location>
        <begin position="24"/>
        <end position="33"/>
    </location>
</feature>
<evidence type="ECO:0000256" key="3">
    <source>
        <dbReference type="ARBA" id="ARBA00022475"/>
    </source>
</evidence>
<dbReference type="PANTHER" id="PTHR43744:SF12">
    <property type="entry name" value="ABC TRANSPORTER PERMEASE PROTEIN MG189-RELATED"/>
    <property type="match status" value="1"/>
</dbReference>
<comment type="similarity">
    <text evidence="7">Belongs to the binding-protein-dependent transport system permease family.</text>
</comment>
<organism evidence="10 11">
    <name type="scientific">Plantactinospora endophytica</name>
    <dbReference type="NCBI Taxonomy" id="673535"/>
    <lineage>
        <taxon>Bacteria</taxon>
        <taxon>Bacillati</taxon>
        <taxon>Actinomycetota</taxon>
        <taxon>Actinomycetes</taxon>
        <taxon>Micromonosporales</taxon>
        <taxon>Micromonosporaceae</taxon>
        <taxon>Plantactinospora</taxon>
    </lineage>
</organism>
<dbReference type="Pfam" id="PF00528">
    <property type="entry name" value="BPD_transp_1"/>
    <property type="match status" value="1"/>
</dbReference>
<dbReference type="PROSITE" id="PS50928">
    <property type="entry name" value="ABC_TM1"/>
    <property type="match status" value="1"/>
</dbReference>
<comment type="caution">
    <text evidence="10">The sequence shown here is derived from an EMBL/GenBank/DDBJ whole genome shotgun (WGS) entry which is preliminary data.</text>
</comment>
<accession>A0ABQ4EBZ3</accession>
<sequence length="310" mass="33403">MTTVAPSGGTRERTSLAAGIGAVPPERAGARPTGRPRRFGGRFRILVAAAVTLVFVAPIYLMLVNAFKSQDDILANPITPPWPPTLENVTQALTRPDNLIPLGLRNSLIVAVVSVALLVPLGSAFSFYISRRRGRTKAAILVAFAAGLMIPPQVTLLPTIKILTWIGLDHTYPGLILSNLGGGYLSFAVFVYVGFMRSVPDEIIQAARLDGASGLRVWWQIVMPLVRPATATVVIFLTLWIWNDFLNPLFILGPLQGQTITTGLYLTIGQYSVDYGQLFGIMFLAGILPVLGYLTVQKQFVAGLTSGASK</sequence>
<gene>
    <name evidence="10" type="ORF">Pen02_71000</name>
</gene>
<feature type="region of interest" description="Disordered" evidence="8">
    <location>
        <begin position="1"/>
        <end position="35"/>
    </location>
</feature>
<dbReference type="SUPFAM" id="SSF161098">
    <property type="entry name" value="MetI-like"/>
    <property type="match status" value="1"/>
</dbReference>
<dbReference type="InterPro" id="IPR000515">
    <property type="entry name" value="MetI-like"/>
</dbReference>
<protein>
    <submittedName>
        <fullName evidence="10">Sugar ABC transporter permease</fullName>
    </submittedName>
</protein>
<dbReference type="InterPro" id="IPR035906">
    <property type="entry name" value="MetI-like_sf"/>
</dbReference>
<comment type="subcellular location">
    <subcellularLocation>
        <location evidence="1 7">Cell membrane</location>
        <topology evidence="1 7">Multi-pass membrane protein</topology>
    </subcellularLocation>
</comment>
<proteinExistence type="inferred from homology"/>
<feature type="transmembrane region" description="Helical" evidence="7">
    <location>
        <begin position="217"/>
        <end position="242"/>
    </location>
</feature>
<evidence type="ECO:0000256" key="8">
    <source>
        <dbReference type="SAM" id="MobiDB-lite"/>
    </source>
</evidence>
<keyword evidence="6 7" id="KW-0472">Membrane</keyword>
<dbReference type="RefSeq" id="WP_239141816.1">
    <property type="nucleotide sequence ID" value="NZ_BONW01000042.1"/>
</dbReference>
<evidence type="ECO:0000259" key="9">
    <source>
        <dbReference type="PROSITE" id="PS50928"/>
    </source>
</evidence>
<feature type="transmembrane region" description="Helical" evidence="7">
    <location>
        <begin position="275"/>
        <end position="296"/>
    </location>
</feature>
<feature type="transmembrane region" description="Helical" evidence="7">
    <location>
        <begin position="45"/>
        <end position="67"/>
    </location>
</feature>